<sequence length="194" mass="22128">MDITCTHCKSSFVIPDDRIPETRKFKLNCPKCREPIVVDQETDTDKVVAPEHFPHDATVAFLFIKNRNLSERIGLFLKSRGIFVSETALIHEALDKVRINYYNILILEESEEAKAILGVVRKWNGLRRRDVNIILVEADCKSLHANEAFFRGVNAVVSAKDSERIENILDLAMGEFKSYSEPWAVAAQRLHMKG</sequence>
<keyword evidence="3" id="KW-1185">Reference proteome</keyword>
<proteinExistence type="predicted"/>
<organism evidence="2 3">
    <name type="scientific">Desulfomicrobium apsheronum</name>
    <dbReference type="NCBI Taxonomy" id="52560"/>
    <lineage>
        <taxon>Bacteria</taxon>
        <taxon>Pseudomonadati</taxon>
        <taxon>Thermodesulfobacteriota</taxon>
        <taxon>Desulfovibrionia</taxon>
        <taxon>Desulfovibrionales</taxon>
        <taxon>Desulfomicrobiaceae</taxon>
        <taxon>Desulfomicrobium</taxon>
    </lineage>
</organism>
<dbReference type="RefSeq" id="WP_092376599.1">
    <property type="nucleotide sequence ID" value="NZ_FORX01000014.1"/>
</dbReference>
<accession>A0A1I3WVZ6</accession>
<dbReference type="NCBIfam" id="TIGR02098">
    <property type="entry name" value="MJ0042_CXXC"/>
    <property type="match status" value="1"/>
</dbReference>
<gene>
    <name evidence="2" type="ORF">SAMN04488082_11492</name>
</gene>
<dbReference type="AlphaFoldDB" id="A0A1I3WVZ6"/>
<evidence type="ECO:0000313" key="3">
    <source>
        <dbReference type="Proteomes" id="UP000198635"/>
    </source>
</evidence>
<dbReference type="Proteomes" id="UP000198635">
    <property type="component" value="Unassembled WGS sequence"/>
</dbReference>
<dbReference type="OrthoDB" id="5432773at2"/>
<dbReference type="EMBL" id="FORX01000014">
    <property type="protein sequence ID" value="SFK11662.1"/>
    <property type="molecule type" value="Genomic_DNA"/>
</dbReference>
<evidence type="ECO:0000259" key="1">
    <source>
        <dbReference type="Pfam" id="PF13717"/>
    </source>
</evidence>
<protein>
    <submittedName>
        <fullName evidence="2">MJ0042 family finger-like domain-containing protein</fullName>
    </submittedName>
</protein>
<feature type="domain" description="Zinc finger/thioredoxin putative" evidence="1">
    <location>
        <begin position="1"/>
        <end position="35"/>
    </location>
</feature>
<reference evidence="3" key="1">
    <citation type="submission" date="2016-10" db="EMBL/GenBank/DDBJ databases">
        <authorList>
            <person name="Varghese N."/>
            <person name="Submissions S."/>
        </authorList>
    </citation>
    <scope>NUCLEOTIDE SEQUENCE [LARGE SCALE GENOMIC DNA]</scope>
    <source>
        <strain evidence="3">DSM 5918</strain>
    </source>
</reference>
<dbReference type="Pfam" id="PF13717">
    <property type="entry name" value="Zn_ribbon_4"/>
    <property type="match status" value="1"/>
</dbReference>
<name>A0A1I3WVZ6_9BACT</name>
<dbReference type="InterPro" id="IPR011723">
    <property type="entry name" value="Znf/thioredoxin_put"/>
</dbReference>
<evidence type="ECO:0000313" key="2">
    <source>
        <dbReference type="EMBL" id="SFK11662.1"/>
    </source>
</evidence>
<dbReference type="STRING" id="52560.SAMN04488082_11492"/>